<dbReference type="PROSITE" id="PS50985">
    <property type="entry name" value="GRAS"/>
    <property type="match status" value="1"/>
</dbReference>
<organism evidence="7 8">
    <name type="scientific">Trifolium pratense</name>
    <name type="common">Red clover</name>
    <dbReference type="NCBI Taxonomy" id="57577"/>
    <lineage>
        <taxon>Eukaryota</taxon>
        <taxon>Viridiplantae</taxon>
        <taxon>Streptophyta</taxon>
        <taxon>Embryophyta</taxon>
        <taxon>Tracheophyta</taxon>
        <taxon>Spermatophyta</taxon>
        <taxon>Magnoliopsida</taxon>
        <taxon>eudicotyledons</taxon>
        <taxon>Gunneridae</taxon>
        <taxon>Pentapetalae</taxon>
        <taxon>rosids</taxon>
        <taxon>fabids</taxon>
        <taxon>Fabales</taxon>
        <taxon>Fabaceae</taxon>
        <taxon>Papilionoideae</taxon>
        <taxon>50 kb inversion clade</taxon>
        <taxon>NPAAA clade</taxon>
        <taxon>Hologalegina</taxon>
        <taxon>IRL clade</taxon>
        <taxon>Trifolieae</taxon>
        <taxon>Trifolium</taxon>
    </lineage>
</organism>
<keyword evidence="2" id="KW-0805">Transcription regulation</keyword>
<dbReference type="EMBL" id="ASHM01018976">
    <property type="protein sequence ID" value="PNY00485.1"/>
    <property type="molecule type" value="Genomic_DNA"/>
</dbReference>
<accession>A0A2K3NBT9</accession>
<evidence type="ECO:0000256" key="1">
    <source>
        <dbReference type="ARBA" id="ARBA00004123"/>
    </source>
</evidence>
<reference evidence="7 8" key="2">
    <citation type="journal article" date="2017" name="Front. Plant Sci.">
        <title>Gene Classification and Mining of Molecular Markers Useful in Red Clover (Trifolium pratense) Breeding.</title>
        <authorList>
            <person name="Istvanek J."/>
            <person name="Dluhosova J."/>
            <person name="Dluhos P."/>
            <person name="Patkova L."/>
            <person name="Nedelnik J."/>
            <person name="Repkova J."/>
        </authorList>
    </citation>
    <scope>NUCLEOTIDE SEQUENCE [LARGE SCALE GENOMIC DNA]</scope>
    <source>
        <strain evidence="8">cv. Tatra</strain>
        <tissue evidence="7">Young leaves</tissue>
    </source>
</reference>
<evidence type="ECO:0000256" key="3">
    <source>
        <dbReference type="ARBA" id="ARBA00023163"/>
    </source>
</evidence>
<dbReference type="AlphaFoldDB" id="A0A2K3NBT9"/>
<proteinExistence type="inferred from homology"/>
<keyword evidence="3" id="KW-0804">Transcription</keyword>
<protein>
    <submittedName>
        <fullName evidence="7">SCARECROW-like protein 14-like</fullName>
    </submittedName>
</protein>
<comment type="caution">
    <text evidence="7">The sequence shown here is derived from an EMBL/GenBank/DDBJ whole genome shotgun (WGS) entry which is preliminary data.</text>
</comment>
<comment type="similarity">
    <text evidence="5">Belongs to the GRAS family.</text>
</comment>
<evidence type="ECO:0000256" key="5">
    <source>
        <dbReference type="PROSITE-ProRule" id="PRU01191"/>
    </source>
</evidence>
<dbReference type="STRING" id="57577.A0A2K3NBT9"/>
<feature type="region of interest" description="Disordered" evidence="6">
    <location>
        <begin position="123"/>
        <end position="166"/>
    </location>
</feature>
<evidence type="ECO:0000256" key="2">
    <source>
        <dbReference type="ARBA" id="ARBA00023015"/>
    </source>
</evidence>
<comment type="caution">
    <text evidence="5">Lacks conserved residue(s) required for the propagation of feature annotation.</text>
</comment>
<name>A0A2K3NBT9_TRIPR</name>
<reference evidence="7 8" key="1">
    <citation type="journal article" date="2014" name="Am. J. Bot.">
        <title>Genome assembly and annotation for red clover (Trifolium pratense; Fabaceae).</title>
        <authorList>
            <person name="Istvanek J."/>
            <person name="Jaros M."/>
            <person name="Krenek A."/>
            <person name="Repkova J."/>
        </authorList>
    </citation>
    <scope>NUCLEOTIDE SEQUENCE [LARGE SCALE GENOMIC DNA]</scope>
    <source>
        <strain evidence="8">cv. Tatra</strain>
        <tissue evidence="7">Young leaves</tissue>
    </source>
</reference>
<dbReference type="Pfam" id="PF03514">
    <property type="entry name" value="GRAS"/>
    <property type="match status" value="1"/>
</dbReference>
<evidence type="ECO:0000256" key="6">
    <source>
        <dbReference type="SAM" id="MobiDB-lite"/>
    </source>
</evidence>
<evidence type="ECO:0000256" key="4">
    <source>
        <dbReference type="ARBA" id="ARBA00023242"/>
    </source>
</evidence>
<feature type="region of interest" description="VHIID" evidence="5">
    <location>
        <begin position="452"/>
        <end position="517"/>
    </location>
</feature>
<evidence type="ECO:0000313" key="8">
    <source>
        <dbReference type="Proteomes" id="UP000236291"/>
    </source>
</evidence>
<gene>
    <name evidence="7" type="ORF">L195_g023766</name>
</gene>
<keyword evidence="4" id="KW-0539">Nucleus</keyword>
<dbReference type="GO" id="GO:0009610">
    <property type="term" value="P:response to symbiotic fungus"/>
    <property type="evidence" value="ECO:0007669"/>
    <property type="project" value="UniProtKB-ARBA"/>
</dbReference>
<dbReference type="InterPro" id="IPR005202">
    <property type="entry name" value="TF_GRAS"/>
</dbReference>
<feature type="compositionally biased region" description="Low complexity" evidence="6">
    <location>
        <begin position="274"/>
        <end position="284"/>
    </location>
</feature>
<feature type="short sequence motif" description="VHIID" evidence="5">
    <location>
        <begin position="483"/>
        <end position="487"/>
    </location>
</feature>
<feature type="region of interest" description="SAW" evidence="5">
    <location>
        <begin position="672"/>
        <end position="746"/>
    </location>
</feature>
<evidence type="ECO:0000313" key="7">
    <source>
        <dbReference type="EMBL" id="PNY00485.1"/>
    </source>
</evidence>
<feature type="compositionally biased region" description="Polar residues" evidence="6">
    <location>
        <begin position="132"/>
        <end position="148"/>
    </location>
</feature>
<dbReference type="Proteomes" id="UP000236291">
    <property type="component" value="Unassembled WGS sequence"/>
</dbReference>
<sequence>MDPNFLGFETTFEIDDYGNIQLLSDQNPTTNDPYFYPPPYMDPPPPSYSNSLFNSEEEPLVSTDPSFEDTDFSETVKYISQILMEEDFQQKPCMCYDPITLQHTEKIFFDALESKSPLLSPNQHPLDFLQIPNGNSSATDSGNSSCSNELLKPLSPDTPVSGSTDSGFSSISSVKFDQFIVPKHGLNKNNNDNSISDGVLDLDSSETKVLAQNIFSDVDSMLQFRKGLEEASKFLPQKPQLFTGLENISNSLVSQESKGRVEVIKMEGSDRENSNSSYSINSSSRGLLKSRKNHERQSSEDEEGRSNKQSAVCVEESEITEMFDRVLLSVENVPLCAENKDGSVVDSSGKVGEPDGRGKARSKKPGKKRETVDLRTLLVLCAQAVSASDNRTANELLKQIRQHSSHLGDASQRLAHYFANALEARMVGAGAGTQILYMSQKMFSAADFLKAYQVFISVCPFKKIAHFFANKMILKTAEKAKTLHIIDFGILYGFQWPILIKFLSKRVGGPPKLRITGIEYPQAGFRPAERIEETGRRLANYCQRFNVSFEYKAIPSRHWETIQIEDLNIKSDEVVAVNCLLRFKNLHDETIEVNSPKDAVLKLIRKINPSIFIQSIVNGTYNAPFFSTRFKESLFHYSAMYDMYDTLICRENEWRLTIEREFLGREIMNVVACEGLERVERPETYKQWKVRNLRAGFRQLPLDKDIMDNFRGKLRAWYHKDFVFDEDNNWMLQGSDMPAMPYLLKLQLCDVYSSQLRAK</sequence>
<dbReference type="GO" id="GO:0005634">
    <property type="term" value="C:nucleus"/>
    <property type="evidence" value="ECO:0007669"/>
    <property type="project" value="UniProtKB-SubCell"/>
</dbReference>
<feature type="region of interest" description="Leucine repeat II (LRII)" evidence="5">
    <location>
        <begin position="533"/>
        <end position="565"/>
    </location>
</feature>
<feature type="region of interest" description="Disordered" evidence="6">
    <location>
        <begin position="266"/>
        <end position="312"/>
    </location>
</feature>
<feature type="region of interest" description="Disordered" evidence="6">
    <location>
        <begin position="339"/>
        <end position="369"/>
    </location>
</feature>
<dbReference type="PANTHER" id="PTHR31636">
    <property type="entry name" value="OSJNBA0084A10.13 PROTEIN-RELATED"/>
    <property type="match status" value="1"/>
</dbReference>
<comment type="subcellular location">
    <subcellularLocation>
        <location evidence="1">Nucleus</location>
    </subcellularLocation>
</comment>